<feature type="chain" id="PRO_5026022505" evidence="1">
    <location>
        <begin position="24"/>
        <end position="858"/>
    </location>
</feature>
<dbReference type="Proteomes" id="UP000431269">
    <property type="component" value="Chromosome"/>
</dbReference>
<protein>
    <submittedName>
        <fullName evidence="2">Uncharacterized protein</fullName>
    </submittedName>
</protein>
<evidence type="ECO:0000313" key="3">
    <source>
        <dbReference type="Proteomes" id="UP000431269"/>
    </source>
</evidence>
<proteinExistence type="predicted"/>
<organism evidence="2 3">
    <name type="scientific">Terricaulis silvestris</name>
    <dbReference type="NCBI Taxonomy" id="2686094"/>
    <lineage>
        <taxon>Bacteria</taxon>
        <taxon>Pseudomonadati</taxon>
        <taxon>Pseudomonadota</taxon>
        <taxon>Alphaproteobacteria</taxon>
        <taxon>Caulobacterales</taxon>
        <taxon>Caulobacteraceae</taxon>
        <taxon>Terricaulis</taxon>
    </lineage>
</organism>
<sequence length="858" mass="90153">MRLRDLVAACLFAALTACSPPPAPTEPPFTGVWSGPLPVSATEQRTFAVVLHERADLKLMGYQLGGTSDRLLQGALRSGDRMLMAFRTRSGEGAQILLSGAVSGDTLTGTAFLDDGEFPVTWTRGTDALDVRRFVLAPSVEGGGAPSELSIVQDSAGALVAGGFTGGDCAFITCAASVTSFAETPAGGIMIGLAADGACPGASTITASFNATTSLYNGAWTHTDGGACGGATTTGALIGARDLGTRSAHVASVLANLGQIADDIEDGAAFGSMHAALAPAYLHFGETAADFLAARNAEVAAHPDAHVELHSFTSIRTVTPAGHHPMLSSTLGVTFADERRDGSGVYRSATAGAPAQSGYYYLVEDAGSWRLNGNQVGPFDLPFAYTVGAERLIVPTSIADAPLHLSLGGWGAHFGPQTGHLEGNAKIDMMAQFVGSVGDLTELVPGAGGTPETCDQNLVWAGTEICGVWGGLSGELIRARIFTYRAPYAGTVTEVAYEERPRLASAPTTHYFDNVPHWSVTVEFSGGMTIRFGHLGQIVGSVRAGLMANGINPDTYTPSSTVGAWNYCPPSPGRCRVNVLNGATFTIAAGDEIAKAQTDAARISGHDGYYRGQLGPSIPPWSQVEFFMSEALGFRGADVCAYQYLPAARRTELAALMTADMLNSHSLRYAENGFVRAWKFRAEAELCNNDGYLLRDENDFRSIHAQLGGWFERPAPGVTPNEQFSIARIHQAASAYDASLYDVLLGTAQPSEYLIGRVRTDGAAFSWTVPGIAVPIAVHYPTGEVLELNDGGFVVKWREIGPASLTLYQRAAYELDGDGLRIQWGGLATTLAGAVAPAMTPGAACNDTTTLCYDHSRH</sequence>
<reference evidence="3" key="1">
    <citation type="submission" date="2019-12" db="EMBL/GenBank/DDBJ databases">
        <title>Complete genome of Terracaulis silvestris 0127_4.</title>
        <authorList>
            <person name="Vieira S."/>
            <person name="Riedel T."/>
            <person name="Sproer C."/>
            <person name="Pascual J."/>
            <person name="Boedeker C."/>
            <person name="Overmann J."/>
        </authorList>
    </citation>
    <scope>NUCLEOTIDE SEQUENCE [LARGE SCALE GENOMIC DNA]</scope>
    <source>
        <strain evidence="3">0127_4</strain>
    </source>
</reference>
<evidence type="ECO:0000313" key="2">
    <source>
        <dbReference type="EMBL" id="QGZ96824.1"/>
    </source>
</evidence>
<gene>
    <name evidence="2" type="ORF">DSM104635_03686</name>
</gene>
<dbReference type="RefSeq" id="WP_158767592.1">
    <property type="nucleotide sequence ID" value="NZ_CP047045.1"/>
</dbReference>
<name>A0A6I6MWN9_9CAUL</name>
<dbReference type="EMBL" id="CP047045">
    <property type="protein sequence ID" value="QGZ96824.1"/>
    <property type="molecule type" value="Genomic_DNA"/>
</dbReference>
<dbReference type="KEGG" id="tsv:DSM104635_03686"/>
<accession>A0A6I6MWN9</accession>
<feature type="signal peptide" evidence="1">
    <location>
        <begin position="1"/>
        <end position="23"/>
    </location>
</feature>
<evidence type="ECO:0000256" key="1">
    <source>
        <dbReference type="SAM" id="SignalP"/>
    </source>
</evidence>
<dbReference type="AlphaFoldDB" id="A0A6I6MWN9"/>
<keyword evidence="1" id="KW-0732">Signal</keyword>
<dbReference type="PROSITE" id="PS51257">
    <property type="entry name" value="PROKAR_LIPOPROTEIN"/>
    <property type="match status" value="1"/>
</dbReference>
<keyword evidence="3" id="KW-1185">Reference proteome</keyword>